<accession>A0ACC2AJL7</accession>
<keyword evidence="2" id="KW-1185">Reference proteome</keyword>
<evidence type="ECO:0000313" key="1">
    <source>
        <dbReference type="EMBL" id="KAJ7517758.1"/>
    </source>
</evidence>
<dbReference type="EMBL" id="CM055112">
    <property type="protein sequence ID" value="KAJ7517758.1"/>
    <property type="molecule type" value="Genomic_DNA"/>
</dbReference>
<reference evidence="2" key="1">
    <citation type="journal article" date="2024" name="Proc. Natl. Acad. Sci. U.S.A.">
        <title>Extraordinary preservation of gene collinearity over three hundred million years revealed in homosporous lycophytes.</title>
        <authorList>
            <person name="Li C."/>
            <person name="Wickell D."/>
            <person name="Kuo L.Y."/>
            <person name="Chen X."/>
            <person name="Nie B."/>
            <person name="Liao X."/>
            <person name="Peng D."/>
            <person name="Ji J."/>
            <person name="Jenkins J."/>
            <person name="Williams M."/>
            <person name="Shu S."/>
            <person name="Plott C."/>
            <person name="Barry K."/>
            <person name="Rajasekar S."/>
            <person name="Grimwood J."/>
            <person name="Han X."/>
            <person name="Sun S."/>
            <person name="Hou Z."/>
            <person name="He W."/>
            <person name="Dai G."/>
            <person name="Sun C."/>
            <person name="Schmutz J."/>
            <person name="Leebens-Mack J.H."/>
            <person name="Li F.W."/>
            <person name="Wang L."/>
        </authorList>
    </citation>
    <scope>NUCLEOTIDE SEQUENCE [LARGE SCALE GENOMIC DNA]</scope>
    <source>
        <strain evidence="2">cv. PW_Plant_1</strain>
    </source>
</reference>
<protein>
    <submittedName>
        <fullName evidence="1">Uncharacterized protein</fullName>
    </submittedName>
</protein>
<proteinExistence type="predicted"/>
<sequence length="295" mass="31028">MSLLSHRHAVMKLVCSMKGASSAQKLHLGKALQQFSSEANRSEHEKWEKGGGMVHKLAEVHTSAVIELGAVVQANAIVGVNVHIGAGSIVGPHVNIGSDTLLGFNVALQNCSLGTSCIIHNGVCIGQDGFGFTVNEMGEVVKKPQLLTVQIGNFVEIGANSCIDRGSWRDTIIGDHTKIDNQVQIGHNVVIGRCCMLCGQVGLGGSATLGDYVVLGGKAGVADHVTIASKVRVAAKSGVMSDLKQAGDYAGFPAVPAQEWRRSTVALRRLGRQSSISNLVQTDSFPADSRRDKVG</sequence>
<name>A0ACC2AJL7_DIPCM</name>
<evidence type="ECO:0000313" key="2">
    <source>
        <dbReference type="Proteomes" id="UP001162992"/>
    </source>
</evidence>
<dbReference type="Proteomes" id="UP001162992">
    <property type="component" value="Chromosome 21"/>
</dbReference>
<comment type="caution">
    <text evidence="1">The sequence shown here is derived from an EMBL/GenBank/DDBJ whole genome shotgun (WGS) entry which is preliminary data.</text>
</comment>
<organism evidence="1 2">
    <name type="scientific">Diphasiastrum complanatum</name>
    <name type="common">Issler's clubmoss</name>
    <name type="synonym">Lycopodium complanatum</name>
    <dbReference type="NCBI Taxonomy" id="34168"/>
    <lineage>
        <taxon>Eukaryota</taxon>
        <taxon>Viridiplantae</taxon>
        <taxon>Streptophyta</taxon>
        <taxon>Embryophyta</taxon>
        <taxon>Tracheophyta</taxon>
        <taxon>Lycopodiopsida</taxon>
        <taxon>Lycopodiales</taxon>
        <taxon>Lycopodiaceae</taxon>
        <taxon>Lycopodioideae</taxon>
        <taxon>Diphasiastrum</taxon>
    </lineage>
</organism>
<gene>
    <name evidence="1" type="ORF">O6H91_21G039000</name>
</gene>